<geneLocation type="plasmid" evidence="2">
    <name>pSM42_Rh02_Rh04</name>
</geneLocation>
<dbReference type="Proteomes" id="UP000291892">
    <property type="component" value="Unassembled WGS sequence"/>
</dbReference>
<feature type="transmembrane region" description="Helical" evidence="1">
    <location>
        <begin position="7"/>
        <end position="27"/>
    </location>
</feature>
<keyword evidence="1" id="KW-0472">Membrane</keyword>
<name>A0AAE8Q779_9HYPH</name>
<sequence>MPIVREVALWIAGIAAFFCLGGALGSFADKLVANSSRTLAEPLIMGFPFLFVCIRLWVLDRRAVQKSLADR</sequence>
<dbReference type="EMBL" id="SIKX01000003">
    <property type="protein sequence ID" value="TBF05589.1"/>
    <property type="molecule type" value="Genomic_DNA"/>
</dbReference>
<protein>
    <submittedName>
        <fullName evidence="2">Uncharacterized protein</fullName>
    </submittedName>
</protein>
<evidence type="ECO:0000256" key="1">
    <source>
        <dbReference type="SAM" id="Phobius"/>
    </source>
</evidence>
<gene>
    <name evidence="2" type="ORF">ELG94_33585</name>
</gene>
<proteinExistence type="predicted"/>
<accession>A0AAE8Q779</accession>
<evidence type="ECO:0000313" key="3">
    <source>
        <dbReference type="Proteomes" id="UP000291892"/>
    </source>
</evidence>
<dbReference type="RefSeq" id="WP_130706919.1">
    <property type="nucleotide sequence ID" value="NZ_SIKX01000003.1"/>
</dbReference>
<keyword evidence="1" id="KW-0812">Transmembrane</keyword>
<dbReference type="AlphaFoldDB" id="A0AAE8Q779"/>
<comment type="caution">
    <text evidence="2">The sequence shown here is derived from an EMBL/GenBank/DDBJ whole genome shotgun (WGS) entry which is preliminary data.</text>
</comment>
<keyword evidence="1" id="KW-1133">Transmembrane helix</keyword>
<reference evidence="2 3" key="1">
    <citation type="submission" date="2019-02" db="EMBL/GenBank/DDBJ databases">
        <title>The genomic architecture of introgression among sibling species of bacteria.</title>
        <authorList>
            <person name="Cavassim M.I.A."/>
            <person name="Moeskjaer S."/>
            <person name="Moslemi C."/>
            <person name="Fields B."/>
            <person name="Bachmann A."/>
            <person name="Vilhjalmsson B."/>
            <person name="Schierup M.H."/>
            <person name="Young J.P.W."/>
            <person name="Andersen S.U."/>
        </authorList>
    </citation>
    <scope>NUCLEOTIDE SEQUENCE [LARGE SCALE GENOMIC DNA]</scope>
    <source>
        <strain evidence="2 3">SM42</strain>
        <plasmid evidence="2">pSM42_Rh02_Rh04</plasmid>
    </source>
</reference>
<feature type="transmembrane region" description="Helical" evidence="1">
    <location>
        <begin position="39"/>
        <end position="58"/>
    </location>
</feature>
<organism evidence="2 3">
    <name type="scientific">Rhizobium ruizarguesonis</name>
    <dbReference type="NCBI Taxonomy" id="2081791"/>
    <lineage>
        <taxon>Bacteria</taxon>
        <taxon>Pseudomonadati</taxon>
        <taxon>Pseudomonadota</taxon>
        <taxon>Alphaproteobacteria</taxon>
        <taxon>Hyphomicrobiales</taxon>
        <taxon>Rhizobiaceae</taxon>
        <taxon>Rhizobium/Agrobacterium group</taxon>
        <taxon>Rhizobium</taxon>
    </lineage>
</organism>
<keyword evidence="2" id="KW-0614">Plasmid</keyword>
<evidence type="ECO:0000313" key="2">
    <source>
        <dbReference type="EMBL" id="TBF05589.1"/>
    </source>
</evidence>